<gene>
    <name evidence="1" type="ORF">QR685DRAFT_441746</name>
</gene>
<organism evidence="1 2">
    <name type="scientific">Neurospora intermedia</name>
    <dbReference type="NCBI Taxonomy" id="5142"/>
    <lineage>
        <taxon>Eukaryota</taxon>
        <taxon>Fungi</taxon>
        <taxon>Dikarya</taxon>
        <taxon>Ascomycota</taxon>
        <taxon>Pezizomycotina</taxon>
        <taxon>Sordariomycetes</taxon>
        <taxon>Sordariomycetidae</taxon>
        <taxon>Sordariales</taxon>
        <taxon>Sordariaceae</taxon>
        <taxon>Neurospora</taxon>
    </lineage>
</organism>
<dbReference type="Proteomes" id="UP001451303">
    <property type="component" value="Unassembled WGS sequence"/>
</dbReference>
<comment type="caution">
    <text evidence="1">The sequence shown here is derived from an EMBL/GenBank/DDBJ whole genome shotgun (WGS) entry which is preliminary data.</text>
</comment>
<dbReference type="EMBL" id="JAVLET010000004">
    <property type="protein sequence ID" value="KAL0470381.1"/>
    <property type="molecule type" value="Genomic_DNA"/>
</dbReference>
<sequence length="55" mass="6194">YVHLNVPDGRGEISVAKEIVAFPLYYSNRTLLSAKFSYLGLLRPAKTGIFLHSNR</sequence>
<feature type="non-terminal residue" evidence="1">
    <location>
        <position position="1"/>
    </location>
</feature>
<reference evidence="1 2" key="1">
    <citation type="submission" date="2023-09" db="EMBL/GenBank/DDBJ databases">
        <title>Multi-omics analysis of a traditional fermented food reveals byproduct-associated fungal strains for waste-to-food upcycling.</title>
        <authorList>
            <consortium name="Lawrence Berkeley National Laboratory"/>
            <person name="Rekdal V.M."/>
            <person name="Villalobos-Escobedo J.M."/>
            <person name="Rodriguez-Valeron N."/>
            <person name="Garcia M.O."/>
            <person name="Vasquez D.P."/>
            <person name="Damayanti I."/>
            <person name="Sorensen P.M."/>
            <person name="Baidoo E.E."/>
            <person name="De Carvalho A.C."/>
            <person name="Riley R."/>
            <person name="Lipzen A."/>
            <person name="He G."/>
            <person name="Yan M."/>
            <person name="Haridas S."/>
            <person name="Daum C."/>
            <person name="Yoshinaga Y."/>
            <person name="Ng V."/>
            <person name="Grigoriev I.V."/>
            <person name="Munk R."/>
            <person name="Nuraida L."/>
            <person name="Wijaya C.H."/>
            <person name="Morales P.-C."/>
            <person name="Keasling J.D."/>
        </authorList>
    </citation>
    <scope>NUCLEOTIDE SEQUENCE [LARGE SCALE GENOMIC DNA]</scope>
    <source>
        <strain evidence="1 2">FGSC 2613</strain>
    </source>
</reference>
<keyword evidence="2" id="KW-1185">Reference proteome</keyword>
<name>A0ABR3DCH6_NEUIN</name>
<protein>
    <submittedName>
        <fullName evidence="1">Uncharacterized protein</fullName>
    </submittedName>
</protein>
<proteinExistence type="predicted"/>
<evidence type="ECO:0000313" key="1">
    <source>
        <dbReference type="EMBL" id="KAL0470381.1"/>
    </source>
</evidence>
<evidence type="ECO:0000313" key="2">
    <source>
        <dbReference type="Proteomes" id="UP001451303"/>
    </source>
</evidence>
<accession>A0ABR3DCH6</accession>